<dbReference type="Proteomes" id="UP000234857">
    <property type="component" value="Unassembled WGS sequence"/>
</dbReference>
<accession>A0A2N5ZAM3</accession>
<dbReference type="SUPFAM" id="SSF51230">
    <property type="entry name" value="Single hybrid motif"/>
    <property type="match status" value="1"/>
</dbReference>
<dbReference type="Gene3D" id="2.40.50.100">
    <property type="match status" value="1"/>
</dbReference>
<dbReference type="AlphaFoldDB" id="A0A2N5ZAM3"/>
<proteinExistence type="predicted"/>
<evidence type="ECO:0008006" key="3">
    <source>
        <dbReference type="Google" id="ProtNLM"/>
    </source>
</evidence>
<organism evidence="1 2">
    <name type="scientific">Muiribacterium halophilum</name>
    <dbReference type="NCBI Taxonomy" id="2053465"/>
    <lineage>
        <taxon>Bacteria</taxon>
        <taxon>Candidatus Muiribacteriota</taxon>
        <taxon>Candidatus Muiribacteriia</taxon>
        <taxon>Candidatus Muiribacteriales</taxon>
        <taxon>Candidatus Muiribacteriaceae</taxon>
        <taxon>Candidatus Muiribacterium</taxon>
    </lineage>
</organism>
<sequence length="150" mass="17111">MGKKSIDTKLIKDVLKKFEESEATSLKLELNSKKLKIKKAIPIQPVISDLYENQIIEQNKNIIEKSDDKDKNVFIEADRVGKYFSIHPPDSPDRLKEGDTIAHGERMGHIVSMEVVYDVFAPFDLVVKNIYINDSDPVEYGQALYEVEAI</sequence>
<evidence type="ECO:0000313" key="1">
    <source>
        <dbReference type="EMBL" id="PLX15716.1"/>
    </source>
</evidence>
<protein>
    <recommendedName>
        <fullName evidence="3">Lipoyl-binding domain-containing protein</fullName>
    </recommendedName>
</protein>
<reference evidence="1 2" key="1">
    <citation type="submission" date="2017-11" db="EMBL/GenBank/DDBJ databases">
        <title>Genome-resolved metagenomics identifies genetic mobility, metabolic interactions, and unexpected diversity in perchlorate-reducing communities.</title>
        <authorList>
            <person name="Barnum T.P."/>
            <person name="Figueroa I.A."/>
            <person name="Carlstrom C.I."/>
            <person name="Lucas L.N."/>
            <person name="Engelbrektson A.L."/>
            <person name="Coates J.D."/>
        </authorList>
    </citation>
    <scope>NUCLEOTIDE SEQUENCE [LARGE SCALE GENOMIC DNA]</scope>
    <source>
        <strain evidence="1">BM706</strain>
    </source>
</reference>
<evidence type="ECO:0000313" key="2">
    <source>
        <dbReference type="Proteomes" id="UP000234857"/>
    </source>
</evidence>
<comment type="caution">
    <text evidence="1">The sequence shown here is derived from an EMBL/GenBank/DDBJ whole genome shotgun (WGS) entry which is preliminary data.</text>
</comment>
<gene>
    <name evidence="1" type="ORF">C0601_12110</name>
</gene>
<dbReference type="InterPro" id="IPR011053">
    <property type="entry name" value="Single_hybrid_motif"/>
</dbReference>
<dbReference type="EMBL" id="PKTG01000130">
    <property type="protein sequence ID" value="PLX15716.1"/>
    <property type="molecule type" value="Genomic_DNA"/>
</dbReference>
<name>A0A2N5ZAM3_MUIH1</name>